<evidence type="ECO:0000313" key="2">
    <source>
        <dbReference type="EMBL" id="NRF69621.1"/>
    </source>
</evidence>
<protein>
    <submittedName>
        <fullName evidence="2">GNAT family N-acetyltransferase</fullName>
    </submittedName>
</protein>
<reference evidence="2 3" key="1">
    <citation type="submission" date="2020-05" db="EMBL/GenBank/DDBJ databases">
        <title>Aquincola sp. isolate from soil.</title>
        <authorList>
            <person name="Han J."/>
            <person name="Kim D.-U."/>
        </authorList>
    </citation>
    <scope>NUCLEOTIDE SEQUENCE [LARGE SCALE GENOMIC DNA]</scope>
    <source>
        <strain evidence="2 3">S2</strain>
    </source>
</reference>
<comment type="caution">
    <text evidence="2">The sequence shown here is derived from an EMBL/GenBank/DDBJ whole genome shotgun (WGS) entry which is preliminary data.</text>
</comment>
<dbReference type="EMBL" id="JABRWJ010000006">
    <property type="protein sequence ID" value="NRF69621.1"/>
    <property type="molecule type" value="Genomic_DNA"/>
</dbReference>
<keyword evidence="3" id="KW-1185">Reference proteome</keyword>
<dbReference type="InterPro" id="IPR051531">
    <property type="entry name" value="N-acetyltransferase"/>
</dbReference>
<proteinExistence type="predicted"/>
<dbReference type="Proteomes" id="UP000737171">
    <property type="component" value="Unassembled WGS sequence"/>
</dbReference>
<feature type="domain" description="N-acetyltransferase" evidence="1">
    <location>
        <begin position="7"/>
        <end position="177"/>
    </location>
</feature>
<evidence type="ECO:0000313" key="3">
    <source>
        <dbReference type="Proteomes" id="UP000737171"/>
    </source>
</evidence>
<evidence type="ECO:0000259" key="1">
    <source>
        <dbReference type="PROSITE" id="PS51186"/>
    </source>
</evidence>
<dbReference type="Gene3D" id="3.40.630.30">
    <property type="match status" value="1"/>
</dbReference>
<dbReference type="SUPFAM" id="SSF55729">
    <property type="entry name" value="Acyl-CoA N-acyltransferases (Nat)"/>
    <property type="match status" value="1"/>
</dbReference>
<dbReference type="PROSITE" id="PS51186">
    <property type="entry name" value="GNAT"/>
    <property type="match status" value="1"/>
</dbReference>
<sequence>MFEGPRVRLRAWRDDDLPAFAALNADPEVMRYLKAPLAREDSDAMARRMAERLQSQGWGHYALDVPGLGFAGFVGLSVPPFTIPLPGFDDAPQLEIGWRLARAAWGQGYASEAARLLLDFARDELRRPRIVSFTTVGNLKSQAVMQRLALALAGAFDHPNLPGHPLQPHLLYCTPPGWSRAA</sequence>
<dbReference type="PANTHER" id="PTHR43792:SF1">
    <property type="entry name" value="N-ACETYLTRANSFERASE DOMAIN-CONTAINING PROTEIN"/>
    <property type="match status" value="1"/>
</dbReference>
<dbReference type="PANTHER" id="PTHR43792">
    <property type="entry name" value="GNAT FAMILY, PUTATIVE (AFU_ORTHOLOGUE AFUA_3G00765)-RELATED-RELATED"/>
    <property type="match status" value="1"/>
</dbReference>
<dbReference type="InterPro" id="IPR016181">
    <property type="entry name" value="Acyl_CoA_acyltransferase"/>
</dbReference>
<dbReference type="Pfam" id="PF13302">
    <property type="entry name" value="Acetyltransf_3"/>
    <property type="match status" value="1"/>
</dbReference>
<organism evidence="2 3">
    <name type="scientific">Pseudaquabacterium terrae</name>
    <dbReference type="NCBI Taxonomy" id="2732868"/>
    <lineage>
        <taxon>Bacteria</taxon>
        <taxon>Pseudomonadati</taxon>
        <taxon>Pseudomonadota</taxon>
        <taxon>Betaproteobacteria</taxon>
        <taxon>Burkholderiales</taxon>
        <taxon>Sphaerotilaceae</taxon>
        <taxon>Pseudaquabacterium</taxon>
    </lineage>
</organism>
<name>A0ABX2ELU2_9BURK</name>
<accession>A0ABX2ELU2</accession>
<dbReference type="InterPro" id="IPR000182">
    <property type="entry name" value="GNAT_dom"/>
</dbReference>
<gene>
    <name evidence="2" type="ORF">HLB44_21695</name>
</gene>